<dbReference type="Gene3D" id="2.30.42.10">
    <property type="match status" value="1"/>
</dbReference>
<dbReference type="Proteomes" id="UP000664859">
    <property type="component" value="Unassembled WGS sequence"/>
</dbReference>
<keyword evidence="1" id="KW-0479">Metal-binding</keyword>
<sequence length="1162" mass="127018">MKLHVLETSTGVCGVAESARMDCPEPVNEPLEGQEALSAVKPLAAAAGFVALMRSKHANSYDIYCNRAGNPPVKRSYQCPDVKAQSVKPCIRCDCKWRLKVVLETSVENSQHANIGPQWRVKLPANNTPCSFREGHNHDFAVLAGSPPPSNAGRIITKAELTEEIISCVQALCVAPNMRGKTLQRAVVSLYFGGDFAAVFDQPALHLLNNTAAKVADRIAFTTGDCQEFIKQLGAVQKAGGYAKYELADDCSFKRAFWATQDQVERAMEFGLDVIQQDCTLGTNKYGLALSIIVGVNGDSKTRMFCQALLEREDTEAFSWFFVHYVKMVGGHYPFVCFTDRLSSQAIGVKAQACERNQQCKYAGYKLYQEARHIAAQEMFRSLMQRASRAPTEASFQGAWKGLLDALVDAGASDDDVMKYLNDTIYPIRERWAFCYRLGVLTLGINSTRRCEGYFGILKAELLKVTTLCHLKQTLENITARYTSEDHLYMEATVRTAAYDVALEGMDSCLQAIYRNLLLVARRDGTYHCFKSLVSQVRSADRYSVRTCARESVLTVNSDADAEVASELEPDAPLDENDTKRASIVMLHSIVQGSSAFESHQWFTVEPTLGRMCHDVVIAMSGAARCSCLETTRTGMLCRHIVACLPHVPVGTVGGGAEESDEDSRDDAGHNGAAAPARRQVAVTLTMAEGQGLGLIFDFFSGASDAVKVKQFVRSKAAPSVKLPAEASGLILIGDVITAIDGTPLRCLSTDSAKAVIQTARTASPMQTILTVLRTSCAGGCSANTDALSSITSSAAAAANRRMHVARPVALAVFRNTQRRWLRSSVDLTAFCITNGDGQEVVLAKKATVLQLHFHSNGTSSYIQFIVTMSQGLQQEQQQHRSMMQQQLLLPAALRAGSNSDTALRLYIANRKSYRQVRICLPLPGVHVSLQIRSALLCAGAALTGERIWFVDASQLLIVRVRTHASALAMRTSLLVTGVAHVVDLPRDFIIRMLKVLLPAAAGMHKVCLSPAAAGRMPHFLSFCIGAERQTSTGQSLPPPLQLRDGAGRRPTFDLCCCVYIVAALPVILLANSIPTIEVRQHKKTTQVKCQNLKWQCHSDTLANVQATRVAQRVLLRRNSKEPDSFAQGVPMRSQRASGSTRAHLPDLRRCRLAGLNSRDWV</sequence>
<evidence type="ECO:0000313" key="5">
    <source>
        <dbReference type="EMBL" id="KAG5188826.1"/>
    </source>
</evidence>
<dbReference type="OrthoDB" id="129622at2759"/>
<evidence type="ECO:0000256" key="1">
    <source>
        <dbReference type="PROSITE-ProRule" id="PRU00325"/>
    </source>
</evidence>
<keyword evidence="6" id="KW-1185">Reference proteome</keyword>
<dbReference type="InterPro" id="IPR007527">
    <property type="entry name" value="Znf_SWIM"/>
</dbReference>
<evidence type="ECO:0008006" key="7">
    <source>
        <dbReference type="Google" id="ProtNLM"/>
    </source>
</evidence>
<evidence type="ECO:0000259" key="4">
    <source>
        <dbReference type="PROSITE" id="PS50966"/>
    </source>
</evidence>
<dbReference type="InterPro" id="IPR001478">
    <property type="entry name" value="PDZ"/>
</dbReference>
<dbReference type="PANTHER" id="PTHR31669:SF251">
    <property type="entry name" value="PROTEIN FAR1-RELATED SEQUENCE"/>
    <property type="match status" value="1"/>
</dbReference>
<gene>
    <name evidence="5" type="ORF">JKP88DRAFT_267497</name>
</gene>
<dbReference type="PROSITE" id="PS50106">
    <property type="entry name" value="PDZ"/>
    <property type="match status" value="1"/>
</dbReference>
<feature type="domain" description="SWIM-type" evidence="4">
    <location>
        <begin position="614"/>
        <end position="649"/>
    </location>
</feature>
<feature type="domain" description="PDZ" evidence="3">
    <location>
        <begin position="682"/>
        <end position="760"/>
    </location>
</feature>
<proteinExistence type="predicted"/>
<dbReference type="EMBL" id="JAFCMP010000063">
    <property type="protein sequence ID" value="KAG5188826.1"/>
    <property type="molecule type" value="Genomic_DNA"/>
</dbReference>
<dbReference type="InterPro" id="IPR031052">
    <property type="entry name" value="FHY3/FAR1"/>
</dbReference>
<organism evidence="5 6">
    <name type="scientific">Tribonema minus</name>
    <dbReference type="NCBI Taxonomy" id="303371"/>
    <lineage>
        <taxon>Eukaryota</taxon>
        <taxon>Sar</taxon>
        <taxon>Stramenopiles</taxon>
        <taxon>Ochrophyta</taxon>
        <taxon>PX clade</taxon>
        <taxon>Xanthophyceae</taxon>
        <taxon>Tribonematales</taxon>
        <taxon>Tribonemataceae</taxon>
        <taxon>Tribonema</taxon>
    </lineage>
</organism>
<dbReference type="GO" id="GO:0006355">
    <property type="term" value="P:regulation of DNA-templated transcription"/>
    <property type="evidence" value="ECO:0007669"/>
    <property type="project" value="InterPro"/>
</dbReference>
<dbReference type="InterPro" id="IPR036034">
    <property type="entry name" value="PDZ_sf"/>
</dbReference>
<keyword evidence="1" id="KW-0863">Zinc-finger</keyword>
<keyword evidence="1" id="KW-0862">Zinc</keyword>
<reference evidence="5" key="1">
    <citation type="submission" date="2021-02" db="EMBL/GenBank/DDBJ databases">
        <title>First Annotated Genome of the Yellow-green Alga Tribonema minus.</title>
        <authorList>
            <person name="Mahan K.M."/>
        </authorList>
    </citation>
    <scope>NUCLEOTIDE SEQUENCE</scope>
    <source>
        <strain evidence="5">UTEX B ZZ1240</strain>
    </source>
</reference>
<evidence type="ECO:0000259" key="3">
    <source>
        <dbReference type="PROSITE" id="PS50106"/>
    </source>
</evidence>
<evidence type="ECO:0000313" key="6">
    <source>
        <dbReference type="Proteomes" id="UP000664859"/>
    </source>
</evidence>
<dbReference type="PROSITE" id="PS50966">
    <property type="entry name" value="ZF_SWIM"/>
    <property type="match status" value="1"/>
</dbReference>
<name>A0A835Z7W2_9STRA</name>
<dbReference type="GO" id="GO:0008270">
    <property type="term" value="F:zinc ion binding"/>
    <property type="evidence" value="ECO:0007669"/>
    <property type="project" value="UniProtKB-KW"/>
</dbReference>
<accession>A0A835Z7W2</accession>
<dbReference type="AlphaFoldDB" id="A0A835Z7W2"/>
<comment type="caution">
    <text evidence="5">The sequence shown here is derived from an EMBL/GenBank/DDBJ whole genome shotgun (WGS) entry which is preliminary data.</text>
</comment>
<feature type="region of interest" description="Disordered" evidence="2">
    <location>
        <begin position="654"/>
        <end position="675"/>
    </location>
</feature>
<dbReference type="SUPFAM" id="SSF50156">
    <property type="entry name" value="PDZ domain-like"/>
    <property type="match status" value="1"/>
</dbReference>
<protein>
    <recommendedName>
        <fullName evidence="7">SWIM-type domain-containing protein</fullName>
    </recommendedName>
</protein>
<feature type="region of interest" description="Disordered" evidence="2">
    <location>
        <begin position="1122"/>
        <end position="1143"/>
    </location>
</feature>
<dbReference type="PANTHER" id="PTHR31669">
    <property type="entry name" value="PROTEIN FAR1-RELATED SEQUENCE 10-RELATED"/>
    <property type="match status" value="1"/>
</dbReference>
<evidence type="ECO:0000256" key="2">
    <source>
        <dbReference type="SAM" id="MobiDB-lite"/>
    </source>
</evidence>